<proteinExistence type="predicted"/>
<accession>A0A6B3SU37</accession>
<dbReference type="EMBL" id="JAAIVB010000078">
    <property type="protein sequence ID" value="NEX64194.1"/>
    <property type="molecule type" value="Genomic_DNA"/>
</dbReference>
<evidence type="ECO:0000313" key="2">
    <source>
        <dbReference type="Proteomes" id="UP000482155"/>
    </source>
</evidence>
<sequence>MSHLYASTDAAIEQLVDAMCSPDADDRQRHVCRESLRSLVRLAKSEYRLEISKHVDRVAHLPVKVFDREEITLV</sequence>
<gene>
    <name evidence="1" type="ORF">G3574_24190</name>
</gene>
<dbReference type="AlphaFoldDB" id="A0A6B3SU37"/>
<protein>
    <submittedName>
        <fullName evidence="1">Uncharacterized protein</fullName>
    </submittedName>
</protein>
<dbReference type="Proteomes" id="UP000482155">
    <property type="component" value="Unassembled WGS sequence"/>
</dbReference>
<dbReference type="RefSeq" id="WP_163968102.1">
    <property type="nucleotide sequence ID" value="NZ_JAAIVB010000078.1"/>
</dbReference>
<name>A0A6B3SU37_9BURK</name>
<keyword evidence="2" id="KW-1185">Reference proteome</keyword>
<evidence type="ECO:0000313" key="1">
    <source>
        <dbReference type="EMBL" id="NEX64194.1"/>
    </source>
</evidence>
<comment type="caution">
    <text evidence="1">The sequence shown here is derived from an EMBL/GenBank/DDBJ whole genome shotgun (WGS) entry which is preliminary data.</text>
</comment>
<organism evidence="1 2">
    <name type="scientific">Noviherbaspirillum galbum</name>
    <dbReference type="NCBI Taxonomy" id="2709383"/>
    <lineage>
        <taxon>Bacteria</taxon>
        <taxon>Pseudomonadati</taxon>
        <taxon>Pseudomonadota</taxon>
        <taxon>Betaproteobacteria</taxon>
        <taxon>Burkholderiales</taxon>
        <taxon>Oxalobacteraceae</taxon>
        <taxon>Noviherbaspirillum</taxon>
    </lineage>
</organism>
<reference evidence="1 2" key="1">
    <citation type="submission" date="2020-02" db="EMBL/GenBank/DDBJ databases">
        <authorList>
            <person name="Kim M.K."/>
        </authorList>
    </citation>
    <scope>NUCLEOTIDE SEQUENCE [LARGE SCALE GENOMIC DNA]</scope>
    <source>
        <strain evidence="1 2">17J57-3</strain>
    </source>
</reference>